<dbReference type="EMBL" id="UYRX01000036">
    <property type="protein sequence ID" value="VDK70474.1"/>
    <property type="molecule type" value="Genomic_DNA"/>
</dbReference>
<dbReference type="AlphaFoldDB" id="A0A3P6TWQ6"/>
<dbReference type="OrthoDB" id="5795861at2759"/>
<protein>
    <submittedName>
        <fullName evidence="1">Uncharacterized protein</fullName>
    </submittedName>
</protein>
<organism evidence="1 2">
    <name type="scientific">Litomosoides sigmodontis</name>
    <name type="common">Filarial nematode worm</name>
    <dbReference type="NCBI Taxonomy" id="42156"/>
    <lineage>
        <taxon>Eukaryota</taxon>
        <taxon>Metazoa</taxon>
        <taxon>Ecdysozoa</taxon>
        <taxon>Nematoda</taxon>
        <taxon>Chromadorea</taxon>
        <taxon>Rhabditida</taxon>
        <taxon>Spirurina</taxon>
        <taxon>Spiruromorpha</taxon>
        <taxon>Filarioidea</taxon>
        <taxon>Onchocercidae</taxon>
        <taxon>Litomosoides</taxon>
    </lineage>
</organism>
<reference evidence="1 2" key="1">
    <citation type="submission" date="2018-08" db="EMBL/GenBank/DDBJ databases">
        <authorList>
            <person name="Laetsch R D."/>
            <person name="Stevens L."/>
            <person name="Kumar S."/>
            <person name="Blaxter L. M."/>
        </authorList>
    </citation>
    <scope>NUCLEOTIDE SEQUENCE [LARGE SCALE GENOMIC DNA]</scope>
</reference>
<dbReference type="PANTHER" id="PTHR31128:SF9">
    <property type="entry name" value="DUF3444 DOMAIN-CONTAINING PROTEIN-RELATED"/>
    <property type="match status" value="1"/>
</dbReference>
<dbReference type="Proteomes" id="UP000277928">
    <property type="component" value="Unassembled WGS sequence"/>
</dbReference>
<name>A0A3P6TWQ6_LITSI</name>
<keyword evidence="2" id="KW-1185">Reference proteome</keyword>
<proteinExistence type="predicted"/>
<dbReference type="PANTHER" id="PTHR31128">
    <property type="entry name" value="PROTEIN CBR-CLEC-135-RELATED"/>
    <property type="match status" value="1"/>
</dbReference>
<gene>
    <name evidence="1" type="ORF">NLS_LOCUS1116</name>
</gene>
<evidence type="ECO:0000313" key="2">
    <source>
        <dbReference type="Proteomes" id="UP000277928"/>
    </source>
</evidence>
<evidence type="ECO:0000313" key="1">
    <source>
        <dbReference type="EMBL" id="VDK70474.1"/>
    </source>
</evidence>
<dbReference type="OMA" id="AFPMKRY"/>
<accession>A0A3P6TWQ6</accession>
<sequence length="235" mass="27432">MASNQKSKSNAKYERSKYKLSQPVRCCMHGHKCSVALNTMSTETLTRSEKSSESISLENEQQLFVFRLQRSESFANFKFTRFLGQEYICEREPAKREELNRMKHSVVLENNSAFPMKRYYIGIVTPRTAELFVSRNTAFRVYHTLKEPNDTTIPLCIVYKNSCGNFYHYLIKERFDRNLHVSLLHVDYGDETPPEFIGIEALVKYYTIYASLHSFSLASGLCVDVFPWWNEVNKV</sequence>